<evidence type="ECO:0000256" key="1">
    <source>
        <dbReference type="ARBA" id="ARBA00023015"/>
    </source>
</evidence>
<keyword evidence="2" id="KW-0238">DNA-binding</keyword>
<dbReference type="SUPFAM" id="SSF46689">
    <property type="entry name" value="Homeodomain-like"/>
    <property type="match status" value="2"/>
</dbReference>
<dbReference type="InterPro" id="IPR011051">
    <property type="entry name" value="RmlC_Cupin_sf"/>
</dbReference>
<dbReference type="PANTHER" id="PTHR46796:SF6">
    <property type="entry name" value="ARAC SUBFAMILY"/>
    <property type="match status" value="1"/>
</dbReference>
<evidence type="ECO:0000256" key="2">
    <source>
        <dbReference type="ARBA" id="ARBA00023125"/>
    </source>
</evidence>
<accession>A0A0G3EAT7</accession>
<dbReference type="Gene3D" id="1.10.10.60">
    <property type="entry name" value="Homeodomain-like"/>
    <property type="match status" value="2"/>
</dbReference>
<dbReference type="Proteomes" id="UP000035268">
    <property type="component" value="Chromosome"/>
</dbReference>
<dbReference type="GO" id="GO:0043565">
    <property type="term" value="F:sequence-specific DNA binding"/>
    <property type="evidence" value="ECO:0007669"/>
    <property type="project" value="InterPro"/>
</dbReference>
<dbReference type="GO" id="GO:0003700">
    <property type="term" value="F:DNA-binding transcription factor activity"/>
    <property type="evidence" value="ECO:0007669"/>
    <property type="project" value="InterPro"/>
</dbReference>
<dbReference type="STRING" id="1307763.L21SP4_00320"/>
<protein>
    <submittedName>
        <fullName evidence="5">AraC family transcriptional regulator</fullName>
    </submittedName>
</protein>
<dbReference type="PATRIC" id="fig|1609981.3.peg.335"/>
<gene>
    <name evidence="5" type="primary">btr_1</name>
    <name evidence="5" type="ORF">L21SP4_00320</name>
</gene>
<evidence type="ECO:0000256" key="3">
    <source>
        <dbReference type="ARBA" id="ARBA00023163"/>
    </source>
</evidence>
<sequence>MNILNHIEHFRADDCVYNKHGTLGPRIQTGLELFYIYRGSARVEIDGVERRVGAGRVTLLTPGHVEWFRFSEREPTHHGYGVIGGGSVPERMASEPEALGRVYSMTPRIREVTEWAKTLERDETPSGRALQCELVRVLFMEFFRIAGYPERPEPLPPEPFRRARSFVDDHYAEEIDLERIAAAAGVTPAHTIRLFRRFQHETPIRYLWRVRTSHGARMLVETGLSIAEIAYRCGFRAPYHFARLIRKRTGVTPREYRARQWRIAE</sequence>
<reference evidence="6" key="1">
    <citation type="submission" date="2015-02" db="EMBL/GenBank/DDBJ databases">
        <title>Description and complete genome sequence of the first cultured representative of the subdivision 5 of the Verrucomicrobia phylum.</title>
        <authorList>
            <person name="Spring S."/>
            <person name="Bunk B."/>
            <person name="Sproer C."/>
            <person name="Klenk H.-P."/>
        </authorList>
    </citation>
    <scope>NUCLEOTIDE SEQUENCE [LARGE SCALE GENOMIC DNA]</scope>
    <source>
        <strain evidence="6">L21-Fru-AB</strain>
    </source>
</reference>
<dbReference type="InterPro" id="IPR014710">
    <property type="entry name" value="RmlC-like_jellyroll"/>
</dbReference>
<keyword evidence="1" id="KW-0805">Transcription regulation</keyword>
<dbReference type="OrthoDB" id="2559672at2"/>
<dbReference type="RefSeq" id="WP_082116434.1">
    <property type="nucleotide sequence ID" value="NZ_CP010904.1"/>
</dbReference>
<dbReference type="PRINTS" id="PR00032">
    <property type="entry name" value="HTHARAC"/>
</dbReference>
<dbReference type="Gene3D" id="2.60.120.10">
    <property type="entry name" value="Jelly Rolls"/>
    <property type="match status" value="1"/>
</dbReference>
<evidence type="ECO:0000313" key="5">
    <source>
        <dbReference type="EMBL" id="AKJ63601.1"/>
    </source>
</evidence>
<dbReference type="AlphaFoldDB" id="A0A0G3EAT7"/>
<dbReference type="SMART" id="SM00342">
    <property type="entry name" value="HTH_ARAC"/>
    <property type="match status" value="1"/>
</dbReference>
<name>A0A0G3EAT7_9BACT</name>
<dbReference type="SUPFAM" id="SSF51182">
    <property type="entry name" value="RmlC-like cupins"/>
    <property type="match status" value="1"/>
</dbReference>
<dbReference type="InterPro" id="IPR050204">
    <property type="entry name" value="AraC_XylS_family_regulators"/>
</dbReference>
<dbReference type="Pfam" id="PF12833">
    <property type="entry name" value="HTH_18"/>
    <property type="match status" value="1"/>
</dbReference>
<keyword evidence="6" id="KW-1185">Reference proteome</keyword>
<dbReference type="InterPro" id="IPR009057">
    <property type="entry name" value="Homeodomain-like_sf"/>
</dbReference>
<evidence type="ECO:0000313" key="6">
    <source>
        <dbReference type="Proteomes" id="UP000035268"/>
    </source>
</evidence>
<organism evidence="5 6">
    <name type="scientific">Kiritimatiella glycovorans</name>
    <dbReference type="NCBI Taxonomy" id="1307763"/>
    <lineage>
        <taxon>Bacteria</taxon>
        <taxon>Pseudomonadati</taxon>
        <taxon>Kiritimatiellota</taxon>
        <taxon>Kiritimatiellia</taxon>
        <taxon>Kiritimatiellales</taxon>
        <taxon>Kiritimatiellaceae</taxon>
        <taxon>Kiritimatiella</taxon>
    </lineage>
</organism>
<dbReference type="PANTHER" id="PTHR46796">
    <property type="entry name" value="HTH-TYPE TRANSCRIPTIONAL ACTIVATOR RHAS-RELATED"/>
    <property type="match status" value="1"/>
</dbReference>
<dbReference type="InterPro" id="IPR018060">
    <property type="entry name" value="HTH_AraC"/>
</dbReference>
<dbReference type="PROSITE" id="PS01124">
    <property type="entry name" value="HTH_ARAC_FAMILY_2"/>
    <property type="match status" value="1"/>
</dbReference>
<reference evidence="5 6" key="2">
    <citation type="journal article" date="2016" name="ISME J.">
        <title>Characterization of the first cultured representative of Verrucomicrobia subdivision 5 indicates the proposal of a novel phylum.</title>
        <authorList>
            <person name="Spring S."/>
            <person name="Bunk B."/>
            <person name="Sproer C."/>
            <person name="Schumann P."/>
            <person name="Rohde M."/>
            <person name="Tindall B.J."/>
            <person name="Klenk H.P."/>
        </authorList>
    </citation>
    <scope>NUCLEOTIDE SEQUENCE [LARGE SCALE GENOMIC DNA]</scope>
    <source>
        <strain evidence="5 6">L21-Fru-AB</strain>
    </source>
</reference>
<evidence type="ECO:0000259" key="4">
    <source>
        <dbReference type="PROSITE" id="PS01124"/>
    </source>
</evidence>
<dbReference type="InterPro" id="IPR020449">
    <property type="entry name" value="Tscrpt_reg_AraC-type_HTH"/>
</dbReference>
<dbReference type="KEGG" id="vbl:L21SP4_00320"/>
<keyword evidence="3" id="KW-0804">Transcription</keyword>
<feature type="domain" description="HTH araC/xylS-type" evidence="4">
    <location>
        <begin position="161"/>
        <end position="259"/>
    </location>
</feature>
<proteinExistence type="predicted"/>
<dbReference type="EMBL" id="CP010904">
    <property type="protein sequence ID" value="AKJ63601.1"/>
    <property type="molecule type" value="Genomic_DNA"/>
</dbReference>